<accession>A0A5B7FFH7</accession>
<dbReference type="Gene3D" id="2.60.120.920">
    <property type="match status" value="1"/>
</dbReference>
<dbReference type="Proteomes" id="UP000324222">
    <property type="component" value="Unassembled WGS sequence"/>
</dbReference>
<feature type="domain" description="NHR" evidence="1">
    <location>
        <begin position="6"/>
        <end position="172"/>
    </location>
</feature>
<dbReference type="SMART" id="SM00588">
    <property type="entry name" value="NEUZ"/>
    <property type="match status" value="1"/>
</dbReference>
<name>A0A5B7FFH7_PORTR</name>
<organism evidence="2 3">
    <name type="scientific">Portunus trituberculatus</name>
    <name type="common">Swimming crab</name>
    <name type="synonym">Neptunus trituberculatus</name>
    <dbReference type="NCBI Taxonomy" id="210409"/>
    <lineage>
        <taxon>Eukaryota</taxon>
        <taxon>Metazoa</taxon>
        <taxon>Ecdysozoa</taxon>
        <taxon>Arthropoda</taxon>
        <taxon>Crustacea</taxon>
        <taxon>Multicrustacea</taxon>
        <taxon>Malacostraca</taxon>
        <taxon>Eumalacostraca</taxon>
        <taxon>Eucarida</taxon>
        <taxon>Decapoda</taxon>
        <taxon>Pleocyemata</taxon>
        <taxon>Brachyura</taxon>
        <taxon>Eubrachyura</taxon>
        <taxon>Portunoidea</taxon>
        <taxon>Portunidae</taxon>
        <taxon>Portuninae</taxon>
        <taxon>Portunus</taxon>
    </lineage>
</organism>
<sequence length="177" mass="19728">MFGIIDLRFHHLHGKNARILNGGLTAQRPNAHGEFNDAIVISNRQLHEGEMFEVMIDKMVDRWSGSLEAGVTAIPPEDIDFPSTMTDIDYDTWMLSGSSVMRDGVTVMNNYRCDLDALVVGTRVGMMRHSDGSLHYYVNGEDQGTACENLPPGMSSRSPCFLQVLVSLLWCGVLVWH</sequence>
<evidence type="ECO:0000313" key="2">
    <source>
        <dbReference type="EMBL" id="MPC46021.1"/>
    </source>
</evidence>
<dbReference type="EMBL" id="VSRR010007004">
    <property type="protein sequence ID" value="MPC46021.1"/>
    <property type="molecule type" value="Genomic_DNA"/>
</dbReference>
<dbReference type="OrthoDB" id="6345132at2759"/>
<keyword evidence="3" id="KW-1185">Reference proteome</keyword>
<dbReference type="FunFam" id="2.60.120.920:FF:000001">
    <property type="entry name" value="neuralized-like protein 4 isoform X1"/>
    <property type="match status" value="1"/>
</dbReference>
<protein>
    <submittedName>
        <fullName evidence="2">Neuralized-like protein 4</fullName>
    </submittedName>
</protein>
<dbReference type="PROSITE" id="PS51065">
    <property type="entry name" value="NHR"/>
    <property type="match status" value="1"/>
</dbReference>
<dbReference type="CDD" id="cd12887">
    <property type="entry name" value="SPRY_NHR_like"/>
    <property type="match status" value="1"/>
</dbReference>
<evidence type="ECO:0000259" key="1">
    <source>
        <dbReference type="PROSITE" id="PS51065"/>
    </source>
</evidence>
<dbReference type="InterPro" id="IPR043136">
    <property type="entry name" value="B30.2/SPRY_sf"/>
</dbReference>
<dbReference type="GO" id="GO:0061630">
    <property type="term" value="F:ubiquitin protein ligase activity"/>
    <property type="evidence" value="ECO:0007669"/>
    <property type="project" value="TreeGrafter"/>
</dbReference>
<dbReference type="InterPro" id="IPR006573">
    <property type="entry name" value="NHR_dom"/>
</dbReference>
<dbReference type="PANTHER" id="PTHR12429:SF14">
    <property type="entry name" value="NEURALIZED-LIKE PROTEIN 4"/>
    <property type="match status" value="1"/>
</dbReference>
<comment type="caution">
    <text evidence="2">The sequence shown here is derived from an EMBL/GenBank/DDBJ whole genome shotgun (WGS) entry which is preliminary data.</text>
</comment>
<gene>
    <name evidence="2" type="primary">NEURL4</name>
    <name evidence="2" type="ORF">E2C01_039729</name>
</gene>
<evidence type="ECO:0000313" key="3">
    <source>
        <dbReference type="Proteomes" id="UP000324222"/>
    </source>
</evidence>
<dbReference type="Pfam" id="PF07177">
    <property type="entry name" value="Neuralized"/>
    <property type="match status" value="1"/>
</dbReference>
<dbReference type="AlphaFoldDB" id="A0A5B7FFH7"/>
<dbReference type="PANTHER" id="PTHR12429">
    <property type="entry name" value="NEURALIZED"/>
    <property type="match status" value="1"/>
</dbReference>
<proteinExistence type="predicted"/>
<dbReference type="InterPro" id="IPR037962">
    <property type="entry name" value="Neuralized"/>
</dbReference>
<reference evidence="2 3" key="1">
    <citation type="submission" date="2019-05" db="EMBL/GenBank/DDBJ databases">
        <title>Another draft genome of Portunus trituberculatus and its Hox gene families provides insights of decapod evolution.</title>
        <authorList>
            <person name="Jeong J.-H."/>
            <person name="Song I."/>
            <person name="Kim S."/>
            <person name="Choi T."/>
            <person name="Kim D."/>
            <person name="Ryu S."/>
            <person name="Kim W."/>
        </authorList>
    </citation>
    <scope>NUCLEOTIDE SEQUENCE [LARGE SCALE GENOMIC DNA]</scope>
    <source>
        <tissue evidence="2">Muscle</tissue>
    </source>
</reference>